<evidence type="ECO:0000256" key="9">
    <source>
        <dbReference type="ARBA" id="ARBA00022989"/>
    </source>
</evidence>
<evidence type="ECO:0000256" key="12">
    <source>
        <dbReference type="RuleBase" id="RU364091"/>
    </source>
</evidence>
<dbReference type="InterPro" id="IPR029025">
    <property type="entry name" value="T3SS_substrate_exporter_C"/>
</dbReference>
<dbReference type="GO" id="GO:0005886">
    <property type="term" value="C:plasma membrane"/>
    <property type="evidence" value="ECO:0007669"/>
    <property type="project" value="UniProtKB-SubCell"/>
</dbReference>
<dbReference type="SUPFAM" id="SSF160544">
    <property type="entry name" value="EscU C-terminal domain-like"/>
    <property type="match status" value="1"/>
</dbReference>
<dbReference type="Gene3D" id="6.10.250.2080">
    <property type="match status" value="1"/>
</dbReference>
<dbReference type="InterPro" id="IPR006136">
    <property type="entry name" value="FlhB"/>
</dbReference>
<dbReference type="Proteomes" id="UP000460949">
    <property type="component" value="Unassembled WGS sequence"/>
</dbReference>
<protein>
    <recommendedName>
        <fullName evidence="3 12">Flagellar biosynthetic protein FlhB</fullName>
    </recommendedName>
</protein>
<keyword evidence="9 12" id="KW-1133">Transmembrane helix</keyword>
<dbReference type="NCBIfam" id="TIGR00328">
    <property type="entry name" value="flhB"/>
    <property type="match status" value="1"/>
</dbReference>
<comment type="caution">
    <text evidence="14">The sequence shown here is derived from an EMBL/GenBank/DDBJ whole genome shotgun (WGS) entry which is preliminary data.</text>
</comment>
<keyword evidence="14" id="KW-0969">Cilium</keyword>
<gene>
    <name evidence="12 14" type="primary">flhB</name>
    <name evidence="14" type="ORF">GLW04_04845</name>
</gene>
<dbReference type="AlphaFoldDB" id="A0A845DYT9"/>
<dbReference type="Pfam" id="PF01312">
    <property type="entry name" value="Bac_export_2"/>
    <property type="match status" value="1"/>
</dbReference>
<dbReference type="Gene3D" id="3.40.1690.10">
    <property type="entry name" value="secretion proteins EscU"/>
    <property type="match status" value="1"/>
</dbReference>
<dbReference type="PRINTS" id="PR00950">
    <property type="entry name" value="TYPE3IMSPROT"/>
</dbReference>
<dbReference type="PANTHER" id="PTHR30531">
    <property type="entry name" value="FLAGELLAR BIOSYNTHETIC PROTEIN FLHB"/>
    <property type="match status" value="1"/>
</dbReference>
<evidence type="ECO:0000256" key="1">
    <source>
        <dbReference type="ARBA" id="ARBA00004651"/>
    </source>
</evidence>
<evidence type="ECO:0000256" key="2">
    <source>
        <dbReference type="ARBA" id="ARBA00010690"/>
    </source>
</evidence>
<feature type="transmembrane region" description="Helical" evidence="12">
    <location>
        <begin position="40"/>
        <end position="60"/>
    </location>
</feature>
<dbReference type="InterPro" id="IPR006135">
    <property type="entry name" value="T3SS_substrate_exporter"/>
</dbReference>
<dbReference type="GO" id="GO:0044780">
    <property type="term" value="P:bacterial-type flagellum assembly"/>
    <property type="evidence" value="ECO:0007669"/>
    <property type="project" value="InterPro"/>
</dbReference>
<evidence type="ECO:0000313" key="14">
    <source>
        <dbReference type="EMBL" id="MYL19207.1"/>
    </source>
</evidence>
<keyword evidence="11 12" id="KW-1006">Bacterial flagellum protein export</keyword>
<keyword evidence="8 12" id="KW-0653">Protein transport</keyword>
<evidence type="ECO:0000256" key="8">
    <source>
        <dbReference type="ARBA" id="ARBA00022927"/>
    </source>
</evidence>
<keyword evidence="4 12" id="KW-0813">Transport</keyword>
<comment type="subcellular location">
    <subcellularLocation>
        <location evidence="1">Cell membrane</location>
        <topology evidence="1">Multi-pass membrane protein</topology>
    </subcellularLocation>
</comment>
<keyword evidence="6 12" id="KW-0812">Transmembrane</keyword>
<dbReference type="PANTHER" id="PTHR30531:SF12">
    <property type="entry name" value="FLAGELLAR BIOSYNTHETIC PROTEIN FLHB"/>
    <property type="match status" value="1"/>
</dbReference>
<name>A0A845DYT9_9BACI</name>
<keyword evidence="10 12" id="KW-0472">Membrane</keyword>
<evidence type="ECO:0000256" key="11">
    <source>
        <dbReference type="ARBA" id="ARBA00023225"/>
    </source>
</evidence>
<comment type="similarity">
    <text evidence="2 12">Belongs to the type III secretion exporter family.</text>
</comment>
<feature type="region of interest" description="Disordered" evidence="13">
    <location>
        <begin position="17"/>
        <end position="36"/>
    </location>
</feature>
<accession>A0A845DYT9</accession>
<comment type="function">
    <text evidence="12">Required for formation of the rod structure in the basal body of the flagellar apparatus. Together with FliI and FliH, may constitute the export apparatus of flagellin.</text>
</comment>
<reference evidence="14 15" key="1">
    <citation type="submission" date="2019-11" db="EMBL/GenBank/DDBJ databases">
        <title>Genome sequences of 17 halophilic strains isolated from different environments.</title>
        <authorList>
            <person name="Furrow R.E."/>
        </authorList>
    </citation>
    <scope>NUCLEOTIDE SEQUENCE [LARGE SCALE GENOMIC DNA]</scope>
    <source>
        <strain evidence="14 15">22511_23_Filter</strain>
    </source>
</reference>
<feature type="transmembrane region" description="Helical" evidence="12">
    <location>
        <begin position="145"/>
        <end position="172"/>
    </location>
</feature>
<evidence type="ECO:0000256" key="7">
    <source>
        <dbReference type="ARBA" id="ARBA00022795"/>
    </source>
</evidence>
<keyword evidence="7 12" id="KW-1005">Bacterial flagellum biogenesis</keyword>
<evidence type="ECO:0000313" key="15">
    <source>
        <dbReference type="Proteomes" id="UP000460949"/>
    </source>
</evidence>
<dbReference type="EMBL" id="WMET01000001">
    <property type="protein sequence ID" value="MYL19207.1"/>
    <property type="molecule type" value="Genomic_DNA"/>
</dbReference>
<keyword evidence="14" id="KW-0282">Flagellum</keyword>
<sequence>MLTMKLDLQYFAADEKTEKATPKKRQDTRKKGQVPKSQDVNTGFLLLLMFGGLFLLGGHMKDAVLDLYRHAFTYYVHLDLTQEQTHTIFVEMTLETAKVTAPLMGIAVAAGIASNLLQVGVMFTGEPLKADLKKIDPIKGAKRIFSARALVELVKSLLKISIVGVITFSIIWVNKDQMMMMSLKSVEEALSFFGTITVIMGIASALALLFLSILDYTYQRYDHEKNIRMSKKDIKDEYKNIEGDPQIKAKIKEKQRRMSASRMMNEVPQADVVITNPTHYAVAVKYDEQESDAPIVVAKGVDFLALKIKDIARAHDIVTVENRTLARSLYAECELNKPIEEEFFKAVAEILAYVYQLQEKI</sequence>
<evidence type="ECO:0000256" key="4">
    <source>
        <dbReference type="ARBA" id="ARBA00022448"/>
    </source>
</evidence>
<evidence type="ECO:0000256" key="13">
    <source>
        <dbReference type="SAM" id="MobiDB-lite"/>
    </source>
</evidence>
<keyword evidence="14" id="KW-0966">Cell projection</keyword>
<dbReference type="RefSeq" id="WP_160835619.1">
    <property type="nucleotide sequence ID" value="NZ_WMET01000001.1"/>
</dbReference>
<keyword evidence="5 12" id="KW-1003">Cell membrane</keyword>
<dbReference type="GO" id="GO:0009306">
    <property type="term" value="P:protein secretion"/>
    <property type="evidence" value="ECO:0007669"/>
    <property type="project" value="InterPro"/>
</dbReference>
<proteinExistence type="inferred from homology"/>
<organism evidence="14 15">
    <name type="scientific">Halobacillus litoralis</name>
    <dbReference type="NCBI Taxonomy" id="45668"/>
    <lineage>
        <taxon>Bacteria</taxon>
        <taxon>Bacillati</taxon>
        <taxon>Bacillota</taxon>
        <taxon>Bacilli</taxon>
        <taxon>Bacillales</taxon>
        <taxon>Bacillaceae</taxon>
        <taxon>Halobacillus</taxon>
    </lineage>
</organism>
<feature type="transmembrane region" description="Helical" evidence="12">
    <location>
        <begin position="101"/>
        <end position="124"/>
    </location>
</feature>
<evidence type="ECO:0000256" key="5">
    <source>
        <dbReference type="ARBA" id="ARBA00022475"/>
    </source>
</evidence>
<evidence type="ECO:0000256" key="10">
    <source>
        <dbReference type="ARBA" id="ARBA00023136"/>
    </source>
</evidence>
<evidence type="ECO:0000256" key="6">
    <source>
        <dbReference type="ARBA" id="ARBA00022692"/>
    </source>
</evidence>
<feature type="transmembrane region" description="Helical" evidence="12">
    <location>
        <begin position="192"/>
        <end position="218"/>
    </location>
</feature>
<dbReference type="FunFam" id="3.40.1690.10:FF:000001">
    <property type="entry name" value="Flagellar biosynthetic protein FlhB"/>
    <property type="match status" value="1"/>
</dbReference>
<evidence type="ECO:0000256" key="3">
    <source>
        <dbReference type="ARBA" id="ARBA00021622"/>
    </source>
</evidence>